<name>A0A256FZD9_9HYPH</name>
<dbReference type="Proteomes" id="UP000215590">
    <property type="component" value="Unassembled WGS sequence"/>
</dbReference>
<dbReference type="AlphaFoldDB" id="A0A256FZD9"/>
<reference evidence="1 2" key="1">
    <citation type="submission" date="2017-07" db="EMBL/GenBank/DDBJ databases">
        <title>Phylogenetic study on the rhizospheric bacterium Ochrobactrum sp. A44.</title>
        <authorList>
            <person name="Krzyzanowska D.M."/>
            <person name="Ossowicki A."/>
            <person name="Rajewska M."/>
            <person name="Maciag T."/>
            <person name="Kaczynski Z."/>
            <person name="Czerwicka M."/>
            <person name="Jafra S."/>
        </authorList>
    </citation>
    <scope>NUCLEOTIDE SEQUENCE [LARGE SCALE GENOMIC DNA]</scope>
    <source>
        <strain evidence="1 2">DSM 7216</strain>
    </source>
</reference>
<dbReference type="Gene3D" id="3.90.550.10">
    <property type="entry name" value="Spore Coat Polysaccharide Biosynthesis Protein SpsA, Chain A"/>
    <property type="match status" value="1"/>
</dbReference>
<dbReference type="SUPFAM" id="SSF53448">
    <property type="entry name" value="Nucleotide-diphospho-sugar transferases"/>
    <property type="match status" value="1"/>
</dbReference>
<dbReference type="GO" id="GO:0016740">
    <property type="term" value="F:transferase activity"/>
    <property type="evidence" value="ECO:0007669"/>
    <property type="project" value="UniProtKB-KW"/>
</dbReference>
<evidence type="ECO:0000313" key="2">
    <source>
        <dbReference type="Proteomes" id="UP000215590"/>
    </source>
</evidence>
<keyword evidence="2" id="KW-1185">Reference proteome</keyword>
<organism evidence="1 2">
    <name type="scientific">Brucella thiophenivorans</name>
    <dbReference type="NCBI Taxonomy" id="571255"/>
    <lineage>
        <taxon>Bacteria</taxon>
        <taxon>Pseudomonadati</taxon>
        <taxon>Pseudomonadota</taxon>
        <taxon>Alphaproteobacteria</taxon>
        <taxon>Hyphomicrobiales</taxon>
        <taxon>Brucellaceae</taxon>
        <taxon>Brucella/Ochrobactrum group</taxon>
        <taxon>Brucella</taxon>
    </lineage>
</organism>
<evidence type="ECO:0000313" key="1">
    <source>
        <dbReference type="EMBL" id="OYR20225.1"/>
    </source>
</evidence>
<gene>
    <name evidence="1" type="ORF">CEV31_1651</name>
</gene>
<dbReference type="InterPro" id="IPR029044">
    <property type="entry name" value="Nucleotide-diphossugar_trans"/>
</dbReference>
<accession>A0A256FZD9</accession>
<sequence>MLSVLIVTQNSEKLLAHSLSALVPAVVDGLLRRVVVIDQGSMDETRLVAEGAGCALYNEDDLSNAIGSVRTQWLLFLQPGATLSDDWMVSVQRHMDAANSAARFTLAQEYCLGLFGKVFGHKPSLKAGLLVRIDTLKPLPSIAIELEDLARQLKPVRLSAIITPPETTKGGA</sequence>
<protein>
    <submittedName>
        <fullName evidence="1">Glycosyl transferase 2 family protein</fullName>
    </submittedName>
</protein>
<proteinExistence type="predicted"/>
<keyword evidence="1" id="KW-0808">Transferase</keyword>
<dbReference type="RefSeq" id="WP_094506421.1">
    <property type="nucleotide sequence ID" value="NZ_JBHEEK010000001.1"/>
</dbReference>
<dbReference type="OrthoDB" id="9811214at2"/>
<dbReference type="EMBL" id="NNRJ01000015">
    <property type="protein sequence ID" value="OYR20225.1"/>
    <property type="molecule type" value="Genomic_DNA"/>
</dbReference>
<comment type="caution">
    <text evidence="1">The sequence shown here is derived from an EMBL/GenBank/DDBJ whole genome shotgun (WGS) entry which is preliminary data.</text>
</comment>